<reference evidence="5" key="1">
    <citation type="submission" date="2021-01" db="EMBL/GenBank/DDBJ databases">
        <title>Modified the classification status of verrucomicrobia.</title>
        <authorList>
            <person name="Feng X."/>
        </authorList>
    </citation>
    <scope>NUCLEOTIDE SEQUENCE</scope>
    <source>
        <strain evidence="5">JCM 18052</strain>
    </source>
</reference>
<dbReference type="Proteomes" id="UP000600139">
    <property type="component" value="Unassembled WGS sequence"/>
</dbReference>
<organism evidence="5 6">
    <name type="scientific">Luteolibacter yonseiensis</name>
    <dbReference type="NCBI Taxonomy" id="1144680"/>
    <lineage>
        <taxon>Bacteria</taxon>
        <taxon>Pseudomonadati</taxon>
        <taxon>Verrucomicrobiota</taxon>
        <taxon>Verrucomicrobiia</taxon>
        <taxon>Verrucomicrobiales</taxon>
        <taxon>Verrucomicrobiaceae</taxon>
        <taxon>Luteolibacter</taxon>
    </lineage>
</organism>
<keyword evidence="2" id="KW-0812">Transmembrane</keyword>
<dbReference type="InterPro" id="IPR003148">
    <property type="entry name" value="RCK_N"/>
</dbReference>
<keyword evidence="2" id="KW-1133">Transmembrane helix</keyword>
<dbReference type="InterPro" id="IPR036721">
    <property type="entry name" value="RCK_C_sf"/>
</dbReference>
<feature type="domain" description="RCK N-terminal" evidence="4">
    <location>
        <begin position="120"/>
        <end position="207"/>
    </location>
</feature>
<feature type="domain" description="Potassium channel" evidence="3">
    <location>
        <begin position="28"/>
        <end position="105"/>
    </location>
</feature>
<sequence length="369" mass="41118">MILLLIRRWSCQRHKPVVRVGTALLIALALNLIFGAAFLTAESGRQPELGFWDSVWWSMVTMTTVGYGDFFPKTFFGRFFVAYPCMLLGIGLIGYSLGVIVETLMERFNKRRKGTATMHFENHLVICQCPSVSRVIQLVEQFRTAHADPQRPAVCVTNQLDELPLEFREKSIHFVKGLPTSEETLLRAGVANATGVIILARDISDEGSDAESFTAGTLVRLIEESGTRSISVVIELARRQNLRMMERAGADGIVPAEGITDMLLTQEMFNPGLRHVVENLATHDTGCEFYIVPHRFGGRALREIQRAALDHPSNLQIVGVLRDGAALMTPDKSFRLGATDKLILLAEKRADYDAFETTHLNNHPQPPTE</sequence>
<dbReference type="InterPro" id="IPR050721">
    <property type="entry name" value="Trk_Ktr_HKT_K-transport"/>
</dbReference>
<comment type="caution">
    <text evidence="5">The sequence shown here is derived from an EMBL/GenBank/DDBJ whole genome shotgun (WGS) entry which is preliminary data.</text>
</comment>
<dbReference type="PRINTS" id="PR00169">
    <property type="entry name" value="KCHANNEL"/>
</dbReference>
<dbReference type="Pfam" id="PF22614">
    <property type="entry name" value="Slo-like_RCK"/>
    <property type="match status" value="1"/>
</dbReference>
<gene>
    <name evidence="5" type="ORF">JIN84_18855</name>
</gene>
<evidence type="ECO:0000256" key="2">
    <source>
        <dbReference type="SAM" id="Phobius"/>
    </source>
</evidence>
<dbReference type="AlphaFoldDB" id="A0A934VD58"/>
<evidence type="ECO:0000256" key="1">
    <source>
        <dbReference type="ARBA" id="ARBA00004651"/>
    </source>
</evidence>
<dbReference type="Gene3D" id="3.40.50.720">
    <property type="entry name" value="NAD(P)-binding Rossmann-like Domain"/>
    <property type="match status" value="1"/>
</dbReference>
<keyword evidence="6" id="KW-1185">Reference proteome</keyword>
<feature type="transmembrane region" description="Helical" evidence="2">
    <location>
        <begin position="80"/>
        <end position="104"/>
    </location>
</feature>
<dbReference type="SUPFAM" id="SSF81324">
    <property type="entry name" value="Voltage-gated potassium channels"/>
    <property type="match status" value="1"/>
</dbReference>
<evidence type="ECO:0000259" key="4">
    <source>
        <dbReference type="Pfam" id="PF22614"/>
    </source>
</evidence>
<dbReference type="PANTHER" id="PTHR43833">
    <property type="entry name" value="POTASSIUM CHANNEL PROTEIN 2-RELATED-RELATED"/>
    <property type="match status" value="1"/>
</dbReference>
<evidence type="ECO:0000259" key="3">
    <source>
        <dbReference type="Pfam" id="PF07885"/>
    </source>
</evidence>
<dbReference type="PANTHER" id="PTHR43833:SF9">
    <property type="entry name" value="POTASSIUM CHANNEL PROTEIN YUGO-RELATED"/>
    <property type="match status" value="1"/>
</dbReference>
<dbReference type="RefSeq" id="WP_200352621.1">
    <property type="nucleotide sequence ID" value="NZ_BAABHZ010000001.1"/>
</dbReference>
<comment type="subcellular location">
    <subcellularLocation>
        <location evidence="1">Cell membrane</location>
        <topology evidence="1">Multi-pass membrane protein</topology>
    </subcellularLocation>
</comment>
<protein>
    <submittedName>
        <fullName evidence="5">NAD-binding protein</fullName>
    </submittedName>
</protein>
<dbReference type="EMBL" id="JAENIK010000012">
    <property type="protein sequence ID" value="MBK1817686.1"/>
    <property type="molecule type" value="Genomic_DNA"/>
</dbReference>
<evidence type="ECO:0000313" key="5">
    <source>
        <dbReference type="EMBL" id="MBK1817686.1"/>
    </source>
</evidence>
<name>A0A934VD58_9BACT</name>
<dbReference type="Pfam" id="PF07885">
    <property type="entry name" value="Ion_trans_2"/>
    <property type="match status" value="1"/>
</dbReference>
<dbReference type="GO" id="GO:0005886">
    <property type="term" value="C:plasma membrane"/>
    <property type="evidence" value="ECO:0007669"/>
    <property type="project" value="UniProtKB-SubCell"/>
</dbReference>
<evidence type="ECO:0000313" key="6">
    <source>
        <dbReference type="Proteomes" id="UP000600139"/>
    </source>
</evidence>
<keyword evidence="2" id="KW-0472">Membrane</keyword>
<feature type="transmembrane region" description="Helical" evidence="2">
    <location>
        <begin position="20"/>
        <end position="41"/>
    </location>
</feature>
<dbReference type="SUPFAM" id="SSF51735">
    <property type="entry name" value="NAD(P)-binding Rossmann-fold domains"/>
    <property type="match status" value="1"/>
</dbReference>
<accession>A0A934VD58</accession>
<dbReference type="InterPro" id="IPR013099">
    <property type="entry name" value="K_chnl_dom"/>
</dbReference>
<dbReference type="GO" id="GO:0006813">
    <property type="term" value="P:potassium ion transport"/>
    <property type="evidence" value="ECO:0007669"/>
    <property type="project" value="InterPro"/>
</dbReference>
<dbReference type="Gene3D" id="1.10.287.70">
    <property type="match status" value="1"/>
</dbReference>
<proteinExistence type="predicted"/>
<dbReference type="SUPFAM" id="SSF116726">
    <property type="entry name" value="TrkA C-terminal domain-like"/>
    <property type="match status" value="1"/>
</dbReference>
<dbReference type="InterPro" id="IPR036291">
    <property type="entry name" value="NAD(P)-bd_dom_sf"/>
</dbReference>